<accession>A0ACB9RES4</accession>
<sequence>MPSSRNNNQCPTSTASVCPNQKAILNPSSIERTGRRSRGWSLSQTSTGNSWLGCYMRLGPGRLLSSAIDWSKKENAVMVTAAKALEAKGISTFRFDFAGNGECKGTFQYGMNYVLLLSTSKELIGVAGGNVVLLYASKFQDIDAVVGFINVESRQGSCSHLYGERIYSHRLVHPFASIMGPRKSLMDRMSMDMHEASCLKINKSCRVLTVRGTADEIIPVEDAQWFGELIPSHELHVIKGANLSYTSHLPELASIVKNFLYGPGMSLAAPAIIDILRM</sequence>
<reference evidence="2" key="1">
    <citation type="journal article" date="2023" name="Front. Plant Sci.">
        <title>Chromosomal-level genome assembly of Melastoma candidum provides insights into trichome evolution.</title>
        <authorList>
            <person name="Zhong Y."/>
            <person name="Wu W."/>
            <person name="Sun C."/>
            <person name="Zou P."/>
            <person name="Liu Y."/>
            <person name="Dai S."/>
            <person name="Zhou R."/>
        </authorList>
    </citation>
    <scope>NUCLEOTIDE SEQUENCE [LARGE SCALE GENOMIC DNA]</scope>
</reference>
<name>A0ACB9RES4_9MYRT</name>
<dbReference type="Proteomes" id="UP001057402">
    <property type="component" value="Chromosome 4"/>
</dbReference>
<evidence type="ECO:0000313" key="2">
    <source>
        <dbReference type="Proteomes" id="UP001057402"/>
    </source>
</evidence>
<comment type="caution">
    <text evidence="1">The sequence shown here is derived from an EMBL/GenBank/DDBJ whole genome shotgun (WGS) entry which is preliminary data.</text>
</comment>
<organism evidence="1 2">
    <name type="scientific">Melastoma candidum</name>
    <dbReference type="NCBI Taxonomy" id="119954"/>
    <lineage>
        <taxon>Eukaryota</taxon>
        <taxon>Viridiplantae</taxon>
        <taxon>Streptophyta</taxon>
        <taxon>Embryophyta</taxon>
        <taxon>Tracheophyta</taxon>
        <taxon>Spermatophyta</taxon>
        <taxon>Magnoliopsida</taxon>
        <taxon>eudicotyledons</taxon>
        <taxon>Gunneridae</taxon>
        <taxon>Pentapetalae</taxon>
        <taxon>rosids</taxon>
        <taxon>malvids</taxon>
        <taxon>Myrtales</taxon>
        <taxon>Melastomataceae</taxon>
        <taxon>Melastomatoideae</taxon>
        <taxon>Melastomateae</taxon>
        <taxon>Melastoma</taxon>
    </lineage>
</organism>
<gene>
    <name evidence="1" type="ORF">MLD38_015066</name>
</gene>
<evidence type="ECO:0000313" key="1">
    <source>
        <dbReference type="EMBL" id="KAI4377443.1"/>
    </source>
</evidence>
<dbReference type="EMBL" id="CM042883">
    <property type="protein sequence ID" value="KAI4377443.1"/>
    <property type="molecule type" value="Genomic_DNA"/>
</dbReference>
<proteinExistence type="predicted"/>
<keyword evidence="2" id="KW-1185">Reference proteome</keyword>
<protein>
    <submittedName>
        <fullName evidence="1">Uncharacterized protein</fullName>
    </submittedName>
</protein>